<dbReference type="SMART" id="SM00512">
    <property type="entry name" value="Skp1"/>
    <property type="match status" value="1"/>
</dbReference>
<protein>
    <recommendedName>
        <fullName evidence="7">GATA-type domain-containing protein</fullName>
    </recommendedName>
</protein>
<reference evidence="9" key="1">
    <citation type="submission" date="2011-07" db="EMBL/GenBank/DDBJ databases">
        <authorList>
            <consortium name="Caenorhabditis brenneri Sequencing and Analysis Consortium"/>
            <person name="Wilson R.K."/>
        </authorList>
    </citation>
    <scope>NUCLEOTIDE SEQUENCE [LARGE SCALE GENOMIC DNA]</scope>
    <source>
        <strain evidence="9">PB2801</strain>
    </source>
</reference>
<dbReference type="AlphaFoldDB" id="G0MMD9"/>
<gene>
    <name evidence="8" type="ORF">CAEBREN_21224</name>
</gene>
<dbReference type="GO" id="GO:0006355">
    <property type="term" value="P:regulation of DNA-templated transcription"/>
    <property type="evidence" value="ECO:0007669"/>
    <property type="project" value="InterPro"/>
</dbReference>
<evidence type="ECO:0000313" key="9">
    <source>
        <dbReference type="Proteomes" id="UP000008068"/>
    </source>
</evidence>
<dbReference type="Proteomes" id="UP000008068">
    <property type="component" value="Unassembled WGS sequence"/>
</dbReference>
<dbReference type="Pfam" id="PF00320">
    <property type="entry name" value="GATA"/>
    <property type="match status" value="1"/>
</dbReference>
<evidence type="ECO:0000256" key="2">
    <source>
        <dbReference type="ARBA" id="ARBA00022786"/>
    </source>
</evidence>
<dbReference type="Gene3D" id="3.30.710.10">
    <property type="entry name" value="Potassium Channel Kv1.1, Chain A"/>
    <property type="match status" value="1"/>
</dbReference>
<dbReference type="SUPFAM" id="SSF54695">
    <property type="entry name" value="POZ domain"/>
    <property type="match status" value="1"/>
</dbReference>
<keyword evidence="6" id="KW-0863">Zinc-finger</keyword>
<dbReference type="InterPro" id="IPR013088">
    <property type="entry name" value="Znf_NHR/GATA"/>
</dbReference>
<dbReference type="PANTHER" id="PTHR11165">
    <property type="entry name" value="SKP1"/>
    <property type="match status" value="1"/>
</dbReference>
<keyword evidence="6" id="KW-0862">Zinc</keyword>
<sequence>MLNNSAPAPEMYYRIVSSDQRELRVSERALQQSKILGTLISILGYSSEDIESNPAIPLTNIDGNTLELVFKWCEEHKSDSATGKDFDEKFMNEMDDTKRFYVICAAYYLGIENLVALVWKSSADRINAPVKVDPTPVETQLQTTTISRKCSRCGSTETCKWRQCRSPNILCNACFIYHRKFNKDRPESASVAYEFRKMKKTH</sequence>
<dbReference type="InterPro" id="IPR000679">
    <property type="entry name" value="Znf_GATA"/>
</dbReference>
<accession>G0MMD9</accession>
<keyword evidence="9" id="KW-1185">Reference proteome</keyword>
<organism evidence="9">
    <name type="scientific">Caenorhabditis brenneri</name>
    <name type="common">Nematode worm</name>
    <dbReference type="NCBI Taxonomy" id="135651"/>
    <lineage>
        <taxon>Eukaryota</taxon>
        <taxon>Metazoa</taxon>
        <taxon>Ecdysozoa</taxon>
        <taxon>Nematoda</taxon>
        <taxon>Chromadorea</taxon>
        <taxon>Rhabditida</taxon>
        <taxon>Rhabditina</taxon>
        <taxon>Rhabditomorpha</taxon>
        <taxon>Rhabditoidea</taxon>
        <taxon>Rhabditidae</taxon>
        <taxon>Peloderinae</taxon>
        <taxon>Caenorhabditis</taxon>
    </lineage>
</organism>
<evidence type="ECO:0000256" key="1">
    <source>
        <dbReference type="ARBA" id="ARBA00009993"/>
    </source>
</evidence>
<dbReference type="eggNOG" id="KOG1601">
    <property type="taxonomic scope" value="Eukaryota"/>
</dbReference>
<dbReference type="Pfam" id="PF03931">
    <property type="entry name" value="Skp1_POZ"/>
    <property type="match status" value="1"/>
</dbReference>
<evidence type="ECO:0000256" key="4">
    <source>
        <dbReference type="ARBA" id="ARBA00023163"/>
    </source>
</evidence>
<dbReference type="InterPro" id="IPR036296">
    <property type="entry name" value="SKP1-like_dim_sf"/>
</dbReference>
<feature type="domain" description="GATA-type" evidence="7">
    <location>
        <begin position="144"/>
        <end position="186"/>
    </location>
</feature>
<dbReference type="SMART" id="SM00401">
    <property type="entry name" value="ZnF_GATA"/>
    <property type="match status" value="1"/>
</dbReference>
<dbReference type="InterPro" id="IPR011333">
    <property type="entry name" value="SKP1/BTB/POZ_sf"/>
</dbReference>
<dbReference type="InterPro" id="IPR016073">
    <property type="entry name" value="Skp1_comp_POZ"/>
</dbReference>
<dbReference type="SUPFAM" id="SSF81382">
    <property type="entry name" value="Skp1 dimerisation domain-like"/>
    <property type="match status" value="1"/>
</dbReference>
<evidence type="ECO:0000313" key="8">
    <source>
        <dbReference type="EMBL" id="EGT37451.1"/>
    </source>
</evidence>
<name>G0MMD9_CAEBE</name>
<dbReference type="eggNOG" id="KOG1724">
    <property type="taxonomic scope" value="Eukaryota"/>
</dbReference>
<proteinExistence type="inferred from homology"/>
<dbReference type="Gene3D" id="3.30.50.10">
    <property type="entry name" value="Erythroid Transcription Factor GATA-1, subunit A"/>
    <property type="match status" value="1"/>
</dbReference>
<keyword evidence="5" id="KW-0539">Nucleus</keyword>
<dbReference type="GO" id="GO:0043565">
    <property type="term" value="F:sequence-specific DNA binding"/>
    <property type="evidence" value="ECO:0007669"/>
    <property type="project" value="InterPro"/>
</dbReference>
<dbReference type="SUPFAM" id="SSF57716">
    <property type="entry name" value="Glucocorticoid receptor-like (DNA-binding domain)"/>
    <property type="match status" value="1"/>
</dbReference>
<dbReference type="GO" id="GO:0008270">
    <property type="term" value="F:zinc ion binding"/>
    <property type="evidence" value="ECO:0007669"/>
    <property type="project" value="UniProtKB-KW"/>
</dbReference>
<comment type="similarity">
    <text evidence="1">Belongs to the SKP1 family.</text>
</comment>
<dbReference type="STRING" id="135651.G0MMD9"/>
<keyword evidence="3" id="KW-0805">Transcription regulation</keyword>
<dbReference type="InterPro" id="IPR001232">
    <property type="entry name" value="SKP1-like"/>
</dbReference>
<evidence type="ECO:0000259" key="7">
    <source>
        <dbReference type="PROSITE" id="PS50114"/>
    </source>
</evidence>
<dbReference type="InterPro" id="IPR016897">
    <property type="entry name" value="SKP1"/>
</dbReference>
<dbReference type="OrthoDB" id="5874193at2759"/>
<dbReference type="EMBL" id="GL379802">
    <property type="protein sequence ID" value="EGT37451.1"/>
    <property type="molecule type" value="Genomic_DNA"/>
</dbReference>
<dbReference type="InParanoid" id="G0MMD9"/>
<evidence type="ECO:0000256" key="3">
    <source>
        <dbReference type="ARBA" id="ARBA00023015"/>
    </source>
</evidence>
<keyword evidence="6" id="KW-0479">Metal-binding</keyword>
<dbReference type="GO" id="GO:0006511">
    <property type="term" value="P:ubiquitin-dependent protein catabolic process"/>
    <property type="evidence" value="ECO:0007669"/>
    <property type="project" value="InterPro"/>
</dbReference>
<evidence type="ECO:0000256" key="5">
    <source>
        <dbReference type="ARBA" id="ARBA00023242"/>
    </source>
</evidence>
<dbReference type="PROSITE" id="PS50114">
    <property type="entry name" value="GATA_ZN_FINGER_2"/>
    <property type="match status" value="1"/>
</dbReference>
<dbReference type="HOGENOM" id="CLU_1397442_0_0_1"/>
<keyword evidence="2" id="KW-0833">Ubl conjugation pathway</keyword>
<keyword evidence="4" id="KW-0804">Transcription</keyword>
<evidence type="ECO:0000256" key="6">
    <source>
        <dbReference type="PROSITE-ProRule" id="PRU00094"/>
    </source>
</evidence>